<accession>M4RUB7</accession>
<gene>
    <name evidence="1" type="ORF">C427_5057</name>
</gene>
<evidence type="ECO:0000313" key="1">
    <source>
        <dbReference type="EMBL" id="AGH47156.1"/>
    </source>
</evidence>
<dbReference type="PATRIC" id="fig|1129794.4.peg.5043"/>
<dbReference type="STRING" id="1129794.C427_5057"/>
<sequence>MNKEFKLFKKNNEGIEDNNNNEQLISILDKEHHNAIVQHSVDIQGTATYSLIEYDKGKDGEAMRLNFIPMQGVNFQATLAEVYSLLEVNRNGAVYIFSTSEEILGIITWKTLRHHLHKASY</sequence>
<evidence type="ECO:0008006" key="3">
    <source>
        <dbReference type="Google" id="ProtNLM"/>
    </source>
</evidence>
<dbReference type="EMBL" id="CP003837">
    <property type="protein sequence ID" value="AGH47156.1"/>
    <property type="molecule type" value="Genomic_DNA"/>
</dbReference>
<evidence type="ECO:0000313" key="2">
    <source>
        <dbReference type="Proteomes" id="UP000011864"/>
    </source>
</evidence>
<organism evidence="1 2">
    <name type="scientific">Paraglaciecola psychrophila 170</name>
    <dbReference type="NCBI Taxonomy" id="1129794"/>
    <lineage>
        <taxon>Bacteria</taxon>
        <taxon>Pseudomonadati</taxon>
        <taxon>Pseudomonadota</taxon>
        <taxon>Gammaproteobacteria</taxon>
        <taxon>Alteromonadales</taxon>
        <taxon>Alteromonadaceae</taxon>
        <taxon>Paraglaciecola</taxon>
    </lineage>
</organism>
<dbReference type="KEGG" id="gps:C427_5057"/>
<keyword evidence="2" id="KW-1185">Reference proteome</keyword>
<protein>
    <recommendedName>
        <fullName evidence="3">CBS domain-containing protein</fullName>
    </recommendedName>
</protein>
<dbReference type="Proteomes" id="UP000011864">
    <property type="component" value="Chromosome"/>
</dbReference>
<dbReference type="HOGENOM" id="CLU_2035768_0_0_6"/>
<proteinExistence type="predicted"/>
<reference evidence="1 2" key="1">
    <citation type="journal article" date="2013" name="Genome Announc.">
        <title>Complete Genome Sequence of Glaciecola psychrophila Strain 170T.</title>
        <authorList>
            <person name="Yin J."/>
            <person name="Chen J."/>
            <person name="Liu G."/>
            <person name="Yu Y."/>
            <person name="Song L."/>
            <person name="Wang X."/>
            <person name="Qu X."/>
        </authorList>
    </citation>
    <scope>NUCLEOTIDE SEQUENCE [LARGE SCALE GENOMIC DNA]</scope>
    <source>
        <strain evidence="1 2">170</strain>
    </source>
</reference>
<dbReference type="AlphaFoldDB" id="M4RUB7"/>
<name>M4RUB7_9ALTE</name>
<dbReference type="eggNOG" id="COG0038">
    <property type="taxonomic scope" value="Bacteria"/>
</dbReference>